<evidence type="ECO:0000256" key="2">
    <source>
        <dbReference type="ARBA" id="ARBA00022598"/>
    </source>
</evidence>
<dbReference type="InterPro" id="IPR014729">
    <property type="entry name" value="Rossmann-like_a/b/a_fold"/>
</dbReference>
<gene>
    <name evidence="8" type="ORF">B0F90DRAFT_750705</name>
</gene>
<keyword evidence="2" id="KW-0436">Ligase</keyword>
<sequence>MAHAANIAATKYKALHSELRIPWGVAPFPPRPREGEAIESLARNARYQLMFDAMIYNQVDVLATGHHADDQVETVLMRLGAGSTILGLGGMRPLRRFGMALGKGENDFGWFGHEGLNRWIVRPLLDVSKDRILATCDSHNIPYILDYTNFQPELTLRNAIRHVLSNNEQEHHISGLNEGTPPLPPVLADKIIRMKTASENLKIPIPIDLTTSRENLHAAVRCSSRNLSDIESKALILTAFPSKLPLAHLFSLPTSFLHQLRIHLCN</sequence>
<dbReference type="Gene3D" id="3.40.50.620">
    <property type="entry name" value="HUPs"/>
    <property type="match status" value="1"/>
</dbReference>
<keyword evidence="9" id="KW-1185">Reference proteome</keyword>
<reference evidence="8" key="1">
    <citation type="journal article" date="2022" name="New Phytol.">
        <title>Evolutionary transition to the ectomycorrhizal habit in the genomes of a hyperdiverse lineage of mushroom-forming fungi.</title>
        <authorList>
            <person name="Looney B."/>
            <person name="Miyauchi S."/>
            <person name="Morin E."/>
            <person name="Drula E."/>
            <person name="Courty P.E."/>
            <person name="Kohler A."/>
            <person name="Kuo A."/>
            <person name="LaButti K."/>
            <person name="Pangilinan J."/>
            <person name="Lipzen A."/>
            <person name="Riley R."/>
            <person name="Andreopoulos W."/>
            <person name="He G."/>
            <person name="Johnson J."/>
            <person name="Nolan M."/>
            <person name="Tritt A."/>
            <person name="Barry K.W."/>
            <person name="Grigoriev I.V."/>
            <person name="Nagy L.G."/>
            <person name="Hibbett D."/>
            <person name="Henrissat B."/>
            <person name="Matheny P.B."/>
            <person name="Labbe J."/>
            <person name="Martin F.M."/>
        </authorList>
    </citation>
    <scope>NUCLEOTIDE SEQUENCE</scope>
    <source>
        <strain evidence="8">BPL690</strain>
    </source>
</reference>
<dbReference type="InterPro" id="IPR011063">
    <property type="entry name" value="TilS/TtcA_N"/>
</dbReference>
<dbReference type="AlphaFoldDB" id="A0AAD4M9R1"/>
<keyword evidence="4" id="KW-0547">Nucleotide-binding</keyword>
<proteinExistence type="predicted"/>
<dbReference type="GO" id="GO:0008033">
    <property type="term" value="P:tRNA processing"/>
    <property type="evidence" value="ECO:0007669"/>
    <property type="project" value="UniProtKB-KW"/>
</dbReference>
<evidence type="ECO:0000256" key="5">
    <source>
        <dbReference type="ARBA" id="ARBA00022840"/>
    </source>
</evidence>
<dbReference type="GO" id="GO:0032267">
    <property type="term" value="F:tRNA(Ile)-lysidine synthase activity"/>
    <property type="evidence" value="ECO:0007669"/>
    <property type="project" value="UniProtKB-EC"/>
</dbReference>
<dbReference type="GO" id="GO:0005524">
    <property type="term" value="F:ATP binding"/>
    <property type="evidence" value="ECO:0007669"/>
    <property type="project" value="UniProtKB-KW"/>
</dbReference>
<dbReference type="EC" id="6.3.4.19" evidence="1"/>
<keyword evidence="3" id="KW-0819">tRNA processing</keyword>
<dbReference type="InterPro" id="IPR012795">
    <property type="entry name" value="tRNA_Ile_lys_synt_N"/>
</dbReference>
<accession>A0AAD4M9R1</accession>
<evidence type="ECO:0000256" key="3">
    <source>
        <dbReference type="ARBA" id="ARBA00022694"/>
    </source>
</evidence>
<protein>
    <recommendedName>
        <fullName evidence="1">tRNA(Ile)-lysidine synthetase</fullName>
        <ecNumber evidence="1">6.3.4.19</ecNumber>
    </recommendedName>
</protein>
<dbReference type="PANTHER" id="PTHR43033:SF1">
    <property type="entry name" value="TRNA(ILE)-LYSIDINE SYNTHASE-RELATED"/>
    <property type="match status" value="1"/>
</dbReference>
<organism evidence="8 9">
    <name type="scientific">Multifurca ochricompacta</name>
    <dbReference type="NCBI Taxonomy" id="376703"/>
    <lineage>
        <taxon>Eukaryota</taxon>
        <taxon>Fungi</taxon>
        <taxon>Dikarya</taxon>
        <taxon>Basidiomycota</taxon>
        <taxon>Agaricomycotina</taxon>
        <taxon>Agaricomycetes</taxon>
        <taxon>Russulales</taxon>
        <taxon>Russulaceae</taxon>
        <taxon>Multifurca</taxon>
    </lineage>
</organism>
<dbReference type="Proteomes" id="UP001203297">
    <property type="component" value="Unassembled WGS sequence"/>
</dbReference>
<dbReference type="InterPro" id="IPR012094">
    <property type="entry name" value="tRNA_Ile_lys_synt"/>
</dbReference>
<dbReference type="NCBIfam" id="TIGR02432">
    <property type="entry name" value="lysidine_TilS_N"/>
    <property type="match status" value="1"/>
</dbReference>
<comment type="caution">
    <text evidence="8">The sequence shown here is derived from an EMBL/GenBank/DDBJ whole genome shotgun (WGS) entry which is preliminary data.</text>
</comment>
<dbReference type="Pfam" id="PF01171">
    <property type="entry name" value="ATP_bind_3"/>
    <property type="match status" value="1"/>
</dbReference>
<dbReference type="SUPFAM" id="SSF52402">
    <property type="entry name" value="Adenine nucleotide alpha hydrolases-like"/>
    <property type="match status" value="1"/>
</dbReference>
<keyword evidence="5" id="KW-0067">ATP-binding</keyword>
<dbReference type="EMBL" id="WTXG01000003">
    <property type="protein sequence ID" value="KAI0306426.1"/>
    <property type="molecule type" value="Genomic_DNA"/>
</dbReference>
<evidence type="ECO:0000256" key="4">
    <source>
        <dbReference type="ARBA" id="ARBA00022741"/>
    </source>
</evidence>
<evidence type="ECO:0000256" key="6">
    <source>
        <dbReference type="ARBA" id="ARBA00048539"/>
    </source>
</evidence>
<feature type="domain" description="tRNA(Ile)-lysidine/2-thiocytidine synthase N-terminal" evidence="7">
    <location>
        <begin position="10"/>
        <end position="162"/>
    </location>
</feature>
<dbReference type="PANTHER" id="PTHR43033">
    <property type="entry name" value="TRNA(ILE)-LYSIDINE SYNTHASE-RELATED"/>
    <property type="match status" value="1"/>
</dbReference>
<dbReference type="CDD" id="cd01992">
    <property type="entry name" value="TilS_N"/>
    <property type="match status" value="1"/>
</dbReference>
<evidence type="ECO:0000259" key="7">
    <source>
        <dbReference type="Pfam" id="PF01171"/>
    </source>
</evidence>
<evidence type="ECO:0000256" key="1">
    <source>
        <dbReference type="ARBA" id="ARBA00013267"/>
    </source>
</evidence>
<evidence type="ECO:0000313" key="8">
    <source>
        <dbReference type="EMBL" id="KAI0306426.1"/>
    </source>
</evidence>
<evidence type="ECO:0000313" key="9">
    <source>
        <dbReference type="Proteomes" id="UP001203297"/>
    </source>
</evidence>
<name>A0AAD4M9R1_9AGAM</name>
<comment type="catalytic activity">
    <reaction evidence="6">
        <text>cytidine(34) in tRNA(Ile2) + L-lysine + ATP = lysidine(34) in tRNA(Ile2) + AMP + diphosphate + H(+)</text>
        <dbReference type="Rhea" id="RHEA:43744"/>
        <dbReference type="Rhea" id="RHEA-COMP:10625"/>
        <dbReference type="Rhea" id="RHEA-COMP:10670"/>
        <dbReference type="ChEBI" id="CHEBI:15378"/>
        <dbReference type="ChEBI" id="CHEBI:30616"/>
        <dbReference type="ChEBI" id="CHEBI:32551"/>
        <dbReference type="ChEBI" id="CHEBI:33019"/>
        <dbReference type="ChEBI" id="CHEBI:82748"/>
        <dbReference type="ChEBI" id="CHEBI:83665"/>
        <dbReference type="ChEBI" id="CHEBI:456215"/>
        <dbReference type="EC" id="6.3.4.19"/>
    </reaction>
</comment>